<feature type="compositionally biased region" description="Basic and acidic residues" evidence="2">
    <location>
        <begin position="45"/>
        <end position="56"/>
    </location>
</feature>
<evidence type="ECO:0000256" key="1">
    <source>
        <dbReference type="SAM" id="Coils"/>
    </source>
</evidence>
<evidence type="ECO:0000256" key="2">
    <source>
        <dbReference type="SAM" id="MobiDB-lite"/>
    </source>
</evidence>
<feature type="coiled-coil region" evidence="1">
    <location>
        <begin position="119"/>
        <end position="181"/>
    </location>
</feature>
<dbReference type="KEGG" id="goe:100909272"/>
<keyword evidence="3" id="KW-1185">Reference proteome</keyword>
<proteinExistence type="predicted"/>
<keyword evidence="1" id="KW-0175">Coiled coil</keyword>
<dbReference type="RefSeq" id="XP_003744640.1">
    <property type="nucleotide sequence ID" value="XM_003744592.2"/>
</dbReference>
<evidence type="ECO:0000313" key="3">
    <source>
        <dbReference type="Proteomes" id="UP000694867"/>
    </source>
</evidence>
<evidence type="ECO:0000313" key="4">
    <source>
        <dbReference type="RefSeq" id="XP_003744640.1"/>
    </source>
</evidence>
<gene>
    <name evidence="4" type="primary">LOC100909272</name>
</gene>
<reference evidence="4" key="1">
    <citation type="submission" date="2025-08" db="UniProtKB">
        <authorList>
            <consortium name="RefSeq"/>
        </authorList>
    </citation>
    <scope>IDENTIFICATION</scope>
</reference>
<organism evidence="3 4">
    <name type="scientific">Galendromus occidentalis</name>
    <name type="common">western predatory mite</name>
    <dbReference type="NCBI Taxonomy" id="34638"/>
    <lineage>
        <taxon>Eukaryota</taxon>
        <taxon>Metazoa</taxon>
        <taxon>Ecdysozoa</taxon>
        <taxon>Arthropoda</taxon>
        <taxon>Chelicerata</taxon>
        <taxon>Arachnida</taxon>
        <taxon>Acari</taxon>
        <taxon>Parasitiformes</taxon>
        <taxon>Mesostigmata</taxon>
        <taxon>Gamasina</taxon>
        <taxon>Phytoseioidea</taxon>
        <taxon>Phytoseiidae</taxon>
        <taxon>Typhlodrominae</taxon>
        <taxon>Galendromus</taxon>
    </lineage>
</organism>
<dbReference type="GO" id="GO:0030133">
    <property type="term" value="C:transport vesicle"/>
    <property type="evidence" value="ECO:0007669"/>
    <property type="project" value="TreeGrafter"/>
</dbReference>
<dbReference type="GeneID" id="100909272"/>
<feature type="region of interest" description="Disordered" evidence="2">
    <location>
        <begin position="1"/>
        <end position="56"/>
    </location>
</feature>
<dbReference type="GO" id="GO:0031083">
    <property type="term" value="C:BLOC-1 complex"/>
    <property type="evidence" value="ECO:0007669"/>
    <property type="project" value="TreeGrafter"/>
</dbReference>
<name>A0AAJ6QUM2_9ACAR</name>
<protein>
    <submittedName>
        <fullName evidence="4">Uncharacterized protein LOC100909272</fullName>
    </submittedName>
</protein>
<dbReference type="AlphaFoldDB" id="A0AAJ6QUM2"/>
<sequence>MGDEVSTDGPSPGLPTREELNESTDNTNGVDREDARANSASPDEASIRVEERSDGIDPKIDDLAQAQSLSVGAIHKHYCKDLLESANTLQSICNVQDTSITLIEYKEKVLVELRESYQLEEILDEAQRYYNKLVGLKTEMAALSKKSRELTRRAAYVKSVQEKERAKKEQERRRLERIEQDLAPRYSSDLA</sequence>
<accession>A0AAJ6QUM2</accession>
<dbReference type="PANTHER" id="PTHR31328:SF2">
    <property type="entry name" value="BIOGENESIS OF LYSOSOME-RELATED ORGANELLES COMPLEX 1 SUBUNIT 6"/>
    <property type="match status" value="1"/>
</dbReference>
<dbReference type="PANTHER" id="PTHR31328">
    <property type="entry name" value="BIOGENESIS OF LYSOSOME-RELATED ORGANELLES COMPLEX 1 SUBUNIT 6"/>
    <property type="match status" value="1"/>
</dbReference>
<dbReference type="Proteomes" id="UP000694867">
    <property type="component" value="Unplaced"/>
</dbReference>